<keyword evidence="6" id="KW-1185">Reference proteome</keyword>
<dbReference type="Gene3D" id="1.10.287.1490">
    <property type="match status" value="1"/>
</dbReference>
<protein>
    <submittedName>
        <fullName evidence="5">LPXTG cell wall anchor domain-containing protein</fullName>
    </submittedName>
</protein>
<evidence type="ECO:0000256" key="2">
    <source>
        <dbReference type="SAM" id="Phobius"/>
    </source>
</evidence>
<dbReference type="NCBIfam" id="TIGR03504">
    <property type="entry name" value="FimV_Cterm"/>
    <property type="match status" value="1"/>
</dbReference>
<dbReference type="InterPro" id="IPR038440">
    <property type="entry name" value="FimV_C_sf"/>
</dbReference>
<dbReference type="AlphaFoldDB" id="A0A8B0SQ04"/>
<keyword evidence="2" id="KW-0472">Membrane</keyword>
<reference evidence="4 6" key="1">
    <citation type="submission" date="2021-03" db="EMBL/GenBank/DDBJ databases">
        <title>Draft genome and methylome analysis of Thiotrix fructosivoruns ATCC 49748.</title>
        <authorList>
            <person name="Fomenkov A."/>
            <person name="Grabovich M.Y."/>
            <person name="Roberts R.J."/>
        </authorList>
    </citation>
    <scope>NUCLEOTIDE SEQUENCE [LARGE SCALE GENOMIC DNA]</scope>
    <source>
        <strain evidence="4 6">ATCC 49748</strain>
    </source>
</reference>
<feature type="coiled-coil region" evidence="1">
    <location>
        <begin position="112"/>
        <end position="209"/>
    </location>
</feature>
<keyword evidence="1" id="KW-0175">Coiled coil</keyword>
<name>A0A8B0SQ04_9GAMM</name>
<reference evidence="5" key="2">
    <citation type="submission" date="2021-04" db="EMBL/GenBank/DDBJ databases">
        <title>Complete Genome and methylome analysis of Thiothrix fructosivorans ATCC 49748.</title>
        <authorList>
            <person name="Fomenkov A."/>
            <person name="Sun L."/>
            <person name="Vincze T."/>
            <person name="Grabovich M.Y."/>
            <person name="Roberts R.J."/>
        </authorList>
    </citation>
    <scope>NUCLEOTIDE SEQUENCE</scope>
    <source>
        <strain evidence="5">ATCC 49748</strain>
    </source>
</reference>
<evidence type="ECO:0000256" key="1">
    <source>
        <dbReference type="SAM" id="Coils"/>
    </source>
</evidence>
<dbReference type="EMBL" id="JAFMPM010000006">
    <property type="protein sequence ID" value="MBO0612421.1"/>
    <property type="molecule type" value="Genomic_DNA"/>
</dbReference>
<dbReference type="Proteomes" id="UP000664466">
    <property type="component" value="Unassembled WGS sequence"/>
</dbReference>
<feature type="chain" id="PRO_5032373803" evidence="3">
    <location>
        <begin position="27"/>
        <end position="342"/>
    </location>
</feature>
<keyword evidence="2" id="KW-1133">Transmembrane helix</keyword>
<dbReference type="Gene3D" id="1.20.58.2200">
    <property type="match status" value="1"/>
</dbReference>
<dbReference type="InterPro" id="IPR020011">
    <property type="entry name" value="FimV_C"/>
</dbReference>
<keyword evidence="2" id="KW-0812">Transmembrane</keyword>
<feature type="transmembrane region" description="Helical" evidence="2">
    <location>
        <begin position="216"/>
        <end position="235"/>
    </location>
</feature>
<sequence length="342" mass="36814">MKKLMLFNQATLAVLLSAGLASVAWAEEKSVEVKPGNVLGKIIAEHYPDYPNRQAIMQEVLTRNPEAFSNKNVNSLIVGKTIKLPDAKDIPNLQPPAPKPVAGADPALQTKITALETEVTELKDTVALLEDENAGLQETLKGYVEAPTPDTGAIEALQKQVDTSKQALDDSEKAQRALEEQLATAKRDNETLQNDLQQIRAAATLAENNAASTGNMPWILLGLLALLALPLIWLLRRKREFAPLVATQTAAPVTPVAVDEDLSSFMPDLPPAPAVSSEAGVVMPVMPALADENPDAALKLDIARAYLDLRDSEAAADILQDVLAEGGEQQRQEAREILSFIT</sequence>
<proteinExistence type="predicted"/>
<keyword evidence="3" id="KW-0732">Signal</keyword>
<dbReference type="NCBIfam" id="TIGR01167">
    <property type="entry name" value="LPXTG_anchor"/>
    <property type="match status" value="1"/>
</dbReference>
<dbReference type="EMBL" id="CP072748">
    <property type="protein sequence ID" value="QTX12098.1"/>
    <property type="molecule type" value="Genomic_DNA"/>
</dbReference>
<accession>A0A8B0SQ04</accession>
<evidence type="ECO:0000313" key="4">
    <source>
        <dbReference type="EMBL" id="MBO0612421.1"/>
    </source>
</evidence>
<feature type="signal peptide" evidence="3">
    <location>
        <begin position="1"/>
        <end position="26"/>
    </location>
</feature>
<evidence type="ECO:0000313" key="6">
    <source>
        <dbReference type="Proteomes" id="UP000664466"/>
    </source>
</evidence>
<gene>
    <name evidence="5" type="ORF">J1836_007150</name>
    <name evidence="4" type="ORF">J1836_05675</name>
</gene>
<evidence type="ECO:0000313" key="5">
    <source>
        <dbReference type="EMBL" id="QTX12098.1"/>
    </source>
</evidence>
<organism evidence="5">
    <name type="scientific">Thiothrix fructosivorans</name>
    <dbReference type="NCBI Taxonomy" id="111770"/>
    <lineage>
        <taxon>Bacteria</taxon>
        <taxon>Pseudomonadati</taxon>
        <taxon>Pseudomonadota</taxon>
        <taxon>Gammaproteobacteria</taxon>
        <taxon>Thiotrichales</taxon>
        <taxon>Thiotrichaceae</taxon>
        <taxon>Thiothrix</taxon>
    </lineage>
</organism>
<evidence type="ECO:0000256" key="3">
    <source>
        <dbReference type="SAM" id="SignalP"/>
    </source>
</evidence>
<dbReference type="RefSeq" id="WP_207250110.1">
    <property type="nucleotide sequence ID" value="NZ_JAFMPM010000006.1"/>
</dbReference>